<name>A0ABW1ICD5_9PSEU</name>
<gene>
    <name evidence="2" type="ORF">ACFQH9_20965</name>
</gene>
<feature type="transmembrane region" description="Helical" evidence="1">
    <location>
        <begin position="73"/>
        <end position="90"/>
    </location>
</feature>
<keyword evidence="1" id="KW-0472">Membrane</keyword>
<comment type="caution">
    <text evidence="2">The sequence shown here is derived from an EMBL/GenBank/DDBJ whole genome shotgun (WGS) entry which is preliminary data.</text>
</comment>
<keyword evidence="1" id="KW-1133">Transmembrane helix</keyword>
<feature type="transmembrane region" description="Helical" evidence="1">
    <location>
        <begin position="151"/>
        <end position="169"/>
    </location>
</feature>
<feature type="transmembrane region" description="Helical" evidence="1">
    <location>
        <begin position="12"/>
        <end position="32"/>
    </location>
</feature>
<feature type="transmembrane region" description="Helical" evidence="1">
    <location>
        <begin position="38"/>
        <end position="61"/>
    </location>
</feature>
<keyword evidence="1" id="KW-0812">Transmembrane</keyword>
<dbReference type="RefSeq" id="WP_379568044.1">
    <property type="nucleotide sequence ID" value="NZ_JBHSQK010000053.1"/>
</dbReference>
<evidence type="ECO:0000313" key="2">
    <source>
        <dbReference type="EMBL" id="MFC5950745.1"/>
    </source>
</evidence>
<dbReference type="EMBL" id="JBHSQK010000053">
    <property type="protein sequence ID" value="MFC5950745.1"/>
    <property type="molecule type" value="Genomic_DNA"/>
</dbReference>
<proteinExistence type="predicted"/>
<evidence type="ECO:0000313" key="3">
    <source>
        <dbReference type="Proteomes" id="UP001596119"/>
    </source>
</evidence>
<evidence type="ECO:0000256" key="1">
    <source>
        <dbReference type="SAM" id="Phobius"/>
    </source>
</evidence>
<protein>
    <submittedName>
        <fullName evidence="2">Uncharacterized protein</fullName>
    </submittedName>
</protein>
<dbReference type="Proteomes" id="UP001596119">
    <property type="component" value="Unassembled WGS sequence"/>
</dbReference>
<organism evidence="2 3">
    <name type="scientific">Pseudonocardia lutea</name>
    <dbReference type="NCBI Taxonomy" id="2172015"/>
    <lineage>
        <taxon>Bacteria</taxon>
        <taxon>Bacillati</taxon>
        <taxon>Actinomycetota</taxon>
        <taxon>Actinomycetes</taxon>
        <taxon>Pseudonocardiales</taxon>
        <taxon>Pseudonocardiaceae</taxon>
        <taxon>Pseudonocardia</taxon>
    </lineage>
</organism>
<sequence>MTGSARRRHRPGPLGWAGAVCVGVGVAAAYLGLASLTWSATALAVVAVLVAAGLLALSVVAQPGPMGAPALRAGLTWAAYVGVLFGWRVPATGPDFALGGAAVAAVLVVAVAVVRRRPGPAGAVLAVAVLLGLALAGGAAFRALALGTPGSGAALVVAGCAAAVTYVAVTPTIGDPRPARAGDQGR</sequence>
<accession>A0ABW1ICD5</accession>
<feature type="transmembrane region" description="Helical" evidence="1">
    <location>
        <begin position="96"/>
        <end position="114"/>
    </location>
</feature>
<keyword evidence="3" id="KW-1185">Reference proteome</keyword>
<reference evidence="3" key="1">
    <citation type="journal article" date="2019" name="Int. J. Syst. Evol. Microbiol.">
        <title>The Global Catalogue of Microorganisms (GCM) 10K type strain sequencing project: providing services to taxonomists for standard genome sequencing and annotation.</title>
        <authorList>
            <consortium name="The Broad Institute Genomics Platform"/>
            <consortium name="The Broad Institute Genome Sequencing Center for Infectious Disease"/>
            <person name="Wu L."/>
            <person name="Ma J."/>
        </authorList>
    </citation>
    <scope>NUCLEOTIDE SEQUENCE [LARGE SCALE GENOMIC DNA]</scope>
    <source>
        <strain evidence="3">CGMCC 4.7397</strain>
    </source>
</reference>
<feature type="transmembrane region" description="Helical" evidence="1">
    <location>
        <begin position="121"/>
        <end position="145"/>
    </location>
</feature>